<dbReference type="OrthoDB" id="672279at2"/>
<dbReference type="Proteomes" id="UP000008720">
    <property type="component" value="Chromosome"/>
</dbReference>
<name>E4TNK2_MARTH</name>
<evidence type="ECO:0000313" key="2">
    <source>
        <dbReference type="Proteomes" id="UP000008720"/>
    </source>
</evidence>
<reference evidence="1 2" key="1">
    <citation type="journal article" date="2011" name="Stand. Genomic Sci.">
        <title>Complete genome sequence of Marivirga tractuosa type strain (H-43).</title>
        <authorList>
            <person name="Pagani I."/>
            <person name="Chertkov O."/>
            <person name="Lapidus A."/>
            <person name="Lucas S."/>
            <person name="Del Rio T.G."/>
            <person name="Tice H."/>
            <person name="Copeland A."/>
            <person name="Cheng J.F."/>
            <person name="Nolan M."/>
            <person name="Saunders E."/>
            <person name="Pitluck S."/>
            <person name="Held B."/>
            <person name="Goodwin L."/>
            <person name="Liolios K."/>
            <person name="Ovchinikova G."/>
            <person name="Ivanova N."/>
            <person name="Mavromatis K."/>
            <person name="Pati A."/>
            <person name="Chen A."/>
            <person name="Palaniappan K."/>
            <person name="Land M."/>
            <person name="Hauser L."/>
            <person name="Jeffries C.D."/>
            <person name="Detter J.C."/>
            <person name="Han C."/>
            <person name="Tapia R."/>
            <person name="Ngatchou-Djao O.D."/>
            <person name="Rohde M."/>
            <person name="Goker M."/>
            <person name="Spring S."/>
            <person name="Sikorski J."/>
            <person name="Woyke T."/>
            <person name="Bristow J."/>
            <person name="Eisen J.A."/>
            <person name="Markowitz V."/>
            <person name="Hugenholtz P."/>
            <person name="Klenk H.P."/>
            <person name="Kyrpides N.C."/>
        </authorList>
    </citation>
    <scope>NUCLEOTIDE SEQUENCE [LARGE SCALE GENOMIC DNA]</scope>
    <source>
        <strain evidence="2">ATCC 23168 / DSM 4126 / NBRC 15989 / NCIMB 1408 / VKM B-1430 / H-43</strain>
    </source>
</reference>
<organism evidence="1 2">
    <name type="scientific">Marivirga tractuosa (strain ATCC 23168 / DSM 4126 / NBRC 15989 / NCIMB 1408 / VKM B-1430 / H-43)</name>
    <name type="common">Microscilla tractuosa</name>
    <name type="synonym">Flexibacter tractuosus</name>
    <dbReference type="NCBI Taxonomy" id="643867"/>
    <lineage>
        <taxon>Bacteria</taxon>
        <taxon>Pseudomonadati</taxon>
        <taxon>Bacteroidota</taxon>
        <taxon>Cytophagia</taxon>
        <taxon>Cytophagales</taxon>
        <taxon>Marivirgaceae</taxon>
        <taxon>Marivirga</taxon>
    </lineage>
</organism>
<dbReference type="PROSITE" id="PS51257">
    <property type="entry name" value="PROKAR_LIPOPROTEIN"/>
    <property type="match status" value="1"/>
</dbReference>
<dbReference type="HOGENOM" id="CLU_129256_0_0_10"/>
<proteinExistence type="predicted"/>
<dbReference type="AlphaFoldDB" id="E4TNK2"/>
<accession>E4TNK2</accession>
<keyword evidence="2" id="KW-1185">Reference proteome</keyword>
<evidence type="ECO:0008006" key="3">
    <source>
        <dbReference type="Google" id="ProtNLM"/>
    </source>
</evidence>
<dbReference type="KEGG" id="mtt:Ftrac_1449"/>
<dbReference type="STRING" id="643867.Ftrac_1449"/>
<gene>
    <name evidence="1" type="ordered locus">Ftrac_1449</name>
</gene>
<dbReference type="eggNOG" id="ENOG5030GUS">
    <property type="taxonomic scope" value="Bacteria"/>
</dbReference>
<protein>
    <recommendedName>
        <fullName evidence="3">Lipoprotein</fullName>
    </recommendedName>
</protein>
<dbReference type="RefSeq" id="WP_013453586.1">
    <property type="nucleotide sequence ID" value="NC_014759.1"/>
</dbReference>
<evidence type="ECO:0000313" key="1">
    <source>
        <dbReference type="EMBL" id="ADR21439.1"/>
    </source>
</evidence>
<dbReference type="EMBL" id="CP002349">
    <property type="protein sequence ID" value="ADR21439.1"/>
    <property type="molecule type" value="Genomic_DNA"/>
</dbReference>
<sequence>MRNIFLISITAFLFFSSCDIQEKLDKIATFDIRNSAEFTVPSASGINIPLDFPTPDINTSSEQSFENNNTSANLVENVNLTDLKLTITSPDGRTFSFLKSLEIYIHNNSEGSTLIAEIQDIPDNVGSVLDLQTTEANLDEYIKEDSYSLQFEAVTDETTNSETDISAEMIFEVKAKIL</sequence>